<evidence type="ECO:0000313" key="2">
    <source>
        <dbReference type="Proteomes" id="UP000507470"/>
    </source>
</evidence>
<gene>
    <name evidence="1" type="ORF">MCOR_45434</name>
</gene>
<name>A0A6J8DWK4_MYTCO</name>
<dbReference type="AlphaFoldDB" id="A0A6J8DWK4"/>
<keyword evidence="2" id="KW-1185">Reference proteome</keyword>
<organism evidence="1 2">
    <name type="scientific">Mytilus coruscus</name>
    <name type="common">Sea mussel</name>
    <dbReference type="NCBI Taxonomy" id="42192"/>
    <lineage>
        <taxon>Eukaryota</taxon>
        <taxon>Metazoa</taxon>
        <taxon>Spiralia</taxon>
        <taxon>Lophotrochozoa</taxon>
        <taxon>Mollusca</taxon>
        <taxon>Bivalvia</taxon>
        <taxon>Autobranchia</taxon>
        <taxon>Pteriomorphia</taxon>
        <taxon>Mytilida</taxon>
        <taxon>Mytiloidea</taxon>
        <taxon>Mytilidae</taxon>
        <taxon>Mytilinae</taxon>
        <taxon>Mytilus</taxon>
    </lineage>
</organism>
<evidence type="ECO:0000313" key="1">
    <source>
        <dbReference type="EMBL" id="CAC5412460.1"/>
    </source>
</evidence>
<dbReference type="EMBL" id="CACVKT020008017">
    <property type="protein sequence ID" value="CAC5412460.1"/>
    <property type="molecule type" value="Genomic_DNA"/>
</dbReference>
<accession>A0A6J8DWK4</accession>
<protein>
    <submittedName>
        <fullName evidence="1">Uncharacterized protein</fullName>
    </submittedName>
</protein>
<dbReference type="OrthoDB" id="6157971at2759"/>
<dbReference type="Proteomes" id="UP000507470">
    <property type="component" value="Unassembled WGS sequence"/>
</dbReference>
<reference evidence="1 2" key="1">
    <citation type="submission" date="2020-06" db="EMBL/GenBank/DDBJ databases">
        <authorList>
            <person name="Li R."/>
            <person name="Bekaert M."/>
        </authorList>
    </citation>
    <scope>NUCLEOTIDE SEQUENCE [LARGE SCALE GENOMIC DNA]</scope>
    <source>
        <strain evidence="2">wild</strain>
    </source>
</reference>
<sequence>MSLSTSFKALSRQKRSTYQKIGCADKINSKGMSLINKGIQMIDPTIIIPGRFYEALEDLYNSPRKKVMDVTITELKRYSTTALNFFNEKSAFEAKYIYLYTTYVLYNDLNTRLRNHDCTYKSLDNTDIKLAPFAAVLWSVLYYWPALQKERGLTYRGVNIRY</sequence>
<proteinExistence type="predicted"/>